<dbReference type="Gene3D" id="2.60.60.20">
    <property type="entry name" value="PLAT/LH2 domain"/>
    <property type="match status" value="1"/>
</dbReference>
<dbReference type="CDD" id="cd01756">
    <property type="entry name" value="PLAT_repeat"/>
    <property type="match status" value="1"/>
</dbReference>
<sequence length="458" mass="52088">MSRLCLQGAAPASLIALLRLSTPAFGTNDFLPLTRLQKGSGSIKFSFRRNSKEIFYVRGPFLGELKSLVVEHSGLEDVHSWFLDSVDVFEVYTKRSWIFKCDQWLSLRWGKRRLRLQLNSSSSSHKMASFSKEYRITVETGNCRMAGTNANVYITLYGRQTHSDKIHLDNRQHKCFQRGDINTFVVRTNQLLEELKKIRIEHDNKGIAAGWYLNKITIESLHEKASSGSVYIFPVYGWLANDAEGGKLWREIEAQNYATEASKEEKLKRYQILITTGTQRFAGTDAQVSIQIIGDQEKTSKLILKSEGNCFERGSTDLFEVKAVDVGHINRITIGHDNSGVGAGWYLKEVVIRSYGQNKKRATSASCKSTIKMHRKNKKAAFRSNDLSDISEISDEENNKVQKNVVSKEKSKNNVKKMPESPVYIEYTFVCEQWLATDEGDGKTSKCFDVTDVKCFYE</sequence>
<dbReference type="OrthoDB" id="5322100at2759"/>
<dbReference type="PANTHER" id="PTHR45901">
    <property type="entry name" value="PROTEIN CBG12474"/>
    <property type="match status" value="1"/>
</dbReference>
<evidence type="ECO:0000259" key="3">
    <source>
        <dbReference type="PROSITE" id="PS50095"/>
    </source>
</evidence>
<organism evidence="4 5">
    <name type="scientific">Acanthosepion pharaonis</name>
    <name type="common">Pharaoh cuttlefish</name>
    <name type="synonym">Sepia pharaonis</name>
    <dbReference type="NCBI Taxonomy" id="158019"/>
    <lineage>
        <taxon>Eukaryota</taxon>
        <taxon>Metazoa</taxon>
        <taxon>Spiralia</taxon>
        <taxon>Lophotrochozoa</taxon>
        <taxon>Mollusca</taxon>
        <taxon>Cephalopoda</taxon>
        <taxon>Coleoidea</taxon>
        <taxon>Decapodiformes</taxon>
        <taxon>Sepiida</taxon>
        <taxon>Sepiina</taxon>
        <taxon>Sepiidae</taxon>
        <taxon>Acanthosepion</taxon>
    </lineage>
</organism>
<dbReference type="AlphaFoldDB" id="A0A812DZF5"/>
<dbReference type="InterPro" id="IPR052970">
    <property type="entry name" value="Inner_ear_hair_cell_LOXHD"/>
</dbReference>
<evidence type="ECO:0000256" key="1">
    <source>
        <dbReference type="PROSITE-ProRule" id="PRU00152"/>
    </source>
</evidence>
<dbReference type="InterPro" id="IPR001024">
    <property type="entry name" value="PLAT/LH2_dom"/>
</dbReference>
<keyword evidence="5" id="KW-1185">Reference proteome</keyword>
<comment type="caution">
    <text evidence="4">The sequence shown here is derived from an EMBL/GenBank/DDBJ whole genome shotgun (WGS) entry which is preliminary data.</text>
</comment>
<protein>
    <recommendedName>
        <fullName evidence="3">PLAT domain-containing protein</fullName>
    </recommendedName>
</protein>
<reference evidence="4" key="1">
    <citation type="submission" date="2021-01" db="EMBL/GenBank/DDBJ databases">
        <authorList>
            <person name="Li R."/>
            <person name="Bekaert M."/>
        </authorList>
    </citation>
    <scope>NUCLEOTIDE SEQUENCE</scope>
    <source>
        <strain evidence="4">Farmed</strain>
    </source>
</reference>
<dbReference type="EMBL" id="CAHIKZ030004715">
    <property type="protein sequence ID" value="CAE1314368.1"/>
    <property type="molecule type" value="Genomic_DNA"/>
</dbReference>
<dbReference type="PROSITE" id="PS50095">
    <property type="entry name" value="PLAT"/>
    <property type="match status" value="3"/>
</dbReference>
<feature type="chain" id="PRO_5032947567" description="PLAT domain-containing protein" evidence="2">
    <location>
        <begin position="27"/>
        <end position="458"/>
    </location>
</feature>
<gene>
    <name evidence="4" type="ORF">SPHA_65341</name>
</gene>
<dbReference type="Proteomes" id="UP000597762">
    <property type="component" value="Unassembled WGS sequence"/>
</dbReference>
<feature type="domain" description="PLAT" evidence="3">
    <location>
        <begin position="1"/>
        <end position="119"/>
    </location>
</feature>
<dbReference type="SMART" id="SM00308">
    <property type="entry name" value="LH2"/>
    <property type="match status" value="2"/>
</dbReference>
<dbReference type="SUPFAM" id="SSF49723">
    <property type="entry name" value="Lipase/lipooxygenase domain (PLAT/LH2 domain)"/>
    <property type="match status" value="3"/>
</dbReference>
<feature type="domain" description="PLAT" evidence="3">
    <location>
        <begin position="132"/>
        <end position="253"/>
    </location>
</feature>
<dbReference type="Pfam" id="PF01477">
    <property type="entry name" value="PLAT"/>
    <property type="match status" value="2"/>
</dbReference>
<dbReference type="InterPro" id="IPR036392">
    <property type="entry name" value="PLAT/LH2_dom_sf"/>
</dbReference>
<name>A0A812DZF5_ACAPH</name>
<feature type="signal peptide" evidence="2">
    <location>
        <begin position="1"/>
        <end position="26"/>
    </location>
</feature>
<evidence type="ECO:0000313" key="5">
    <source>
        <dbReference type="Proteomes" id="UP000597762"/>
    </source>
</evidence>
<proteinExistence type="predicted"/>
<feature type="domain" description="PLAT" evidence="3">
    <location>
        <begin position="268"/>
        <end position="385"/>
    </location>
</feature>
<comment type="caution">
    <text evidence="1">Lacks conserved residue(s) required for the propagation of feature annotation.</text>
</comment>
<accession>A0A812DZF5</accession>
<evidence type="ECO:0000313" key="4">
    <source>
        <dbReference type="EMBL" id="CAE1314368.1"/>
    </source>
</evidence>
<dbReference type="PANTHER" id="PTHR45901:SF3">
    <property type="entry name" value="LIPOXYGENASE HOMOLOGY DOMAIN-CONTAINING PROTEIN 1"/>
    <property type="match status" value="1"/>
</dbReference>
<dbReference type="Gene3D" id="2.40.180.10">
    <property type="entry name" value="Catalase core domain"/>
    <property type="match status" value="2"/>
</dbReference>
<keyword evidence="2" id="KW-0732">Signal</keyword>
<evidence type="ECO:0000256" key="2">
    <source>
        <dbReference type="SAM" id="SignalP"/>
    </source>
</evidence>